<reference evidence="2 3" key="1">
    <citation type="journal article" date="2021" name="Sci. Rep.">
        <title>Chromosome anchoring in Senegalese sole (Solea senegalensis) reveals sex-associated markers and genome rearrangements in flatfish.</title>
        <authorList>
            <person name="Guerrero-Cozar I."/>
            <person name="Gomez-Garrido J."/>
            <person name="Berbel C."/>
            <person name="Martinez-Blanch J.F."/>
            <person name="Alioto T."/>
            <person name="Claros M.G."/>
            <person name="Gagnaire P.A."/>
            <person name="Manchado M."/>
        </authorList>
    </citation>
    <scope>NUCLEOTIDE SEQUENCE [LARGE SCALE GENOMIC DNA]</scope>
    <source>
        <strain evidence="2">Sse05_10M</strain>
    </source>
</reference>
<feature type="region of interest" description="Disordered" evidence="1">
    <location>
        <begin position="73"/>
        <end position="107"/>
    </location>
</feature>
<evidence type="ECO:0000256" key="1">
    <source>
        <dbReference type="SAM" id="MobiDB-lite"/>
    </source>
</evidence>
<organism evidence="2 3">
    <name type="scientific">Solea senegalensis</name>
    <name type="common">Senegalese sole</name>
    <dbReference type="NCBI Taxonomy" id="28829"/>
    <lineage>
        <taxon>Eukaryota</taxon>
        <taxon>Metazoa</taxon>
        <taxon>Chordata</taxon>
        <taxon>Craniata</taxon>
        <taxon>Vertebrata</taxon>
        <taxon>Euteleostomi</taxon>
        <taxon>Actinopterygii</taxon>
        <taxon>Neopterygii</taxon>
        <taxon>Teleostei</taxon>
        <taxon>Neoteleostei</taxon>
        <taxon>Acanthomorphata</taxon>
        <taxon>Carangaria</taxon>
        <taxon>Pleuronectiformes</taxon>
        <taxon>Pleuronectoidei</taxon>
        <taxon>Soleidae</taxon>
        <taxon>Solea</taxon>
    </lineage>
</organism>
<accession>A0AAV6RT61</accession>
<evidence type="ECO:0000313" key="3">
    <source>
        <dbReference type="Proteomes" id="UP000693946"/>
    </source>
</evidence>
<dbReference type="EMBL" id="JAGKHQ010000010">
    <property type="protein sequence ID" value="KAG7507227.1"/>
    <property type="molecule type" value="Genomic_DNA"/>
</dbReference>
<keyword evidence="3" id="KW-1185">Reference proteome</keyword>
<sequence>MQTDKLRNVCEREIKSKCSYKVIADSCTLPAPGTSPIVCPLVVWTENKESNTEVLERAHSTCYAEFAPPQMATGWTPVDSPELSTGSRPTGRPHPAPQGSVVTEDSDQFLTRRPPYTLFRTGATSME</sequence>
<protein>
    <submittedName>
        <fullName evidence="2">Uncharacterized protein</fullName>
    </submittedName>
</protein>
<proteinExistence type="predicted"/>
<gene>
    <name evidence="2" type="ORF">JOB18_027829</name>
</gene>
<name>A0AAV6RT61_SOLSE</name>
<dbReference type="AlphaFoldDB" id="A0AAV6RT61"/>
<evidence type="ECO:0000313" key="2">
    <source>
        <dbReference type="EMBL" id="KAG7507227.1"/>
    </source>
</evidence>
<dbReference type="Proteomes" id="UP000693946">
    <property type="component" value="Linkage Group LG18"/>
</dbReference>
<comment type="caution">
    <text evidence="2">The sequence shown here is derived from an EMBL/GenBank/DDBJ whole genome shotgun (WGS) entry which is preliminary data.</text>
</comment>